<dbReference type="CDD" id="cd08071">
    <property type="entry name" value="MPN_DUF2466"/>
    <property type="match status" value="1"/>
</dbReference>
<dbReference type="Proteomes" id="UP000194469">
    <property type="component" value="Unassembled WGS sequence"/>
</dbReference>
<dbReference type="InterPro" id="IPR037518">
    <property type="entry name" value="MPN"/>
</dbReference>
<keyword evidence="4" id="KW-0862">Zinc</keyword>
<dbReference type="PANTHER" id="PTHR30471">
    <property type="entry name" value="DNA REPAIR PROTEIN RADC"/>
    <property type="match status" value="1"/>
</dbReference>
<dbReference type="Pfam" id="PF04002">
    <property type="entry name" value="RadC"/>
    <property type="match status" value="1"/>
</dbReference>
<proteinExistence type="predicted"/>
<dbReference type="GO" id="GO:0046872">
    <property type="term" value="F:metal ion binding"/>
    <property type="evidence" value="ECO:0007669"/>
    <property type="project" value="UniProtKB-KW"/>
</dbReference>
<gene>
    <name evidence="7" type="ORF">SAMN06295984_2052</name>
</gene>
<accession>A0A1Y6FNR9</accession>
<dbReference type="SUPFAM" id="SSF46785">
    <property type="entry name" value="Winged helix' DNA-binding domain"/>
    <property type="match status" value="1"/>
</dbReference>
<keyword evidence="2" id="KW-0479">Metal-binding</keyword>
<keyword evidence="5" id="KW-0482">Metalloprotease</keyword>
<evidence type="ECO:0000313" key="8">
    <source>
        <dbReference type="Proteomes" id="UP000194469"/>
    </source>
</evidence>
<evidence type="ECO:0000256" key="5">
    <source>
        <dbReference type="ARBA" id="ARBA00023049"/>
    </source>
</evidence>
<keyword evidence="8" id="KW-1185">Reference proteome</keyword>
<dbReference type="GO" id="GO:0008237">
    <property type="term" value="F:metallopeptidase activity"/>
    <property type="evidence" value="ECO:0007669"/>
    <property type="project" value="UniProtKB-KW"/>
</dbReference>
<keyword evidence="3" id="KW-0378">Hydrolase</keyword>
<evidence type="ECO:0000256" key="3">
    <source>
        <dbReference type="ARBA" id="ARBA00022801"/>
    </source>
</evidence>
<dbReference type="AlphaFoldDB" id="A0A1Y6FNR9"/>
<dbReference type="InterPro" id="IPR000835">
    <property type="entry name" value="HTH_MarR-typ"/>
</dbReference>
<dbReference type="InterPro" id="IPR001405">
    <property type="entry name" value="UPF0758"/>
</dbReference>
<dbReference type="InterPro" id="IPR025657">
    <property type="entry name" value="RadC_JAB"/>
</dbReference>
<evidence type="ECO:0000256" key="4">
    <source>
        <dbReference type="ARBA" id="ARBA00022833"/>
    </source>
</evidence>
<dbReference type="SUPFAM" id="SSF102712">
    <property type="entry name" value="JAB1/MPN domain"/>
    <property type="match status" value="1"/>
</dbReference>
<evidence type="ECO:0000256" key="2">
    <source>
        <dbReference type="ARBA" id="ARBA00022723"/>
    </source>
</evidence>
<dbReference type="PROSITE" id="PS01302">
    <property type="entry name" value="UPF0758"/>
    <property type="match status" value="1"/>
</dbReference>
<name>A0A1Y6FNR9_9SPHN</name>
<dbReference type="Gene3D" id="3.40.140.10">
    <property type="entry name" value="Cytidine Deaminase, domain 2"/>
    <property type="match status" value="1"/>
</dbReference>
<dbReference type="EMBL" id="FXWL01000002">
    <property type="protein sequence ID" value="SMQ76614.1"/>
    <property type="molecule type" value="Genomic_DNA"/>
</dbReference>
<evidence type="ECO:0000259" key="6">
    <source>
        <dbReference type="PROSITE" id="PS50249"/>
    </source>
</evidence>
<dbReference type="GO" id="GO:0006508">
    <property type="term" value="P:proteolysis"/>
    <property type="evidence" value="ECO:0007669"/>
    <property type="project" value="UniProtKB-KW"/>
</dbReference>
<keyword evidence="1" id="KW-0645">Protease</keyword>
<dbReference type="InterPro" id="IPR036388">
    <property type="entry name" value="WH-like_DNA-bd_sf"/>
</dbReference>
<reference evidence="8" key="1">
    <citation type="submission" date="2017-04" db="EMBL/GenBank/DDBJ databases">
        <authorList>
            <person name="Varghese N."/>
            <person name="Submissions S."/>
        </authorList>
    </citation>
    <scope>NUCLEOTIDE SEQUENCE [LARGE SCALE GENOMIC DNA]</scope>
    <source>
        <strain evidence="8">UI2</strain>
    </source>
</reference>
<evidence type="ECO:0000256" key="1">
    <source>
        <dbReference type="ARBA" id="ARBA00022670"/>
    </source>
</evidence>
<sequence length="313" mass="34923">MAERLLGEYRTLSRLWSQTPQALAKVLGGWPAVVELLESGRDAQQEMLKGDLAFRRINPLDQCLRRYLTASMGSLPEERLRVLFLDAARMLLADEQLQQGTLAHMSIYPRTILRRALELNAASIILIHNHPSGDARPSDADIEATATIERLALSLDIELLDHIIVTAAATHHMRSGKTKGAAEPRLRALALRSGCVASQHGLDSQFLQNARATIRKRMLRRQLLGANELFGEPAWDMLLELFVHECEGRQLSMSSLCTTAAIPESSAMRLAQRMCDAGLLERRPDPADGRRSFMKIAPETAHRLRAYFAESVE</sequence>
<dbReference type="PANTHER" id="PTHR30471:SF3">
    <property type="entry name" value="UPF0758 PROTEIN YEES-RELATED"/>
    <property type="match status" value="1"/>
</dbReference>
<organism evidence="7 8">
    <name type="scientific">Sphingopyxis terrae subsp. ummariensis</name>
    <dbReference type="NCBI Taxonomy" id="429001"/>
    <lineage>
        <taxon>Bacteria</taxon>
        <taxon>Pseudomonadati</taxon>
        <taxon>Pseudomonadota</taxon>
        <taxon>Alphaproteobacteria</taxon>
        <taxon>Sphingomonadales</taxon>
        <taxon>Sphingomonadaceae</taxon>
        <taxon>Sphingopyxis</taxon>
    </lineage>
</organism>
<dbReference type="GO" id="GO:0003700">
    <property type="term" value="F:DNA-binding transcription factor activity"/>
    <property type="evidence" value="ECO:0007669"/>
    <property type="project" value="InterPro"/>
</dbReference>
<protein>
    <submittedName>
        <fullName evidence="7">DNA repair protein RadC</fullName>
    </submittedName>
</protein>
<dbReference type="InterPro" id="IPR036390">
    <property type="entry name" value="WH_DNA-bd_sf"/>
</dbReference>
<evidence type="ECO:0000313" key="7">
    <source>
        <dbReference type="EMBL" id="SMQ76614.1"/>
    </source>
</evidence>
<feature type="domain" description="MPN" evidence="6">
    <location>
        <begin position="56"/>
        <end position="179"/>
    </location>
</feature>
<dbReference type="InterPro" id="IPR020891">
    <property type="entry name" value="UPF0758_CS"/>
</dbReference>
<dbReference type="Pfam" id="PF12802">
    <property type="entry name" value="MarR_2"/>
    <property type="match status" value="1"/>
</dbReference>
<dbReference type="Gene3D" id="1.10.10.10">
    <property type="entry name" value="Winged helix-like DNA-binding domain superfamily/Winged helix DNA-binding domain"/>
    <property type="match status" value="1"/>
</dbReference>
<dbReference type="PROSITE" id="PS50249">
    <property type="entry name" value="MPN"/>
    <property type="match status" value="1"/>
</dbReference>